<dbReference type="PATRIC" id="fig|1123069.3.peg.2203"/>
<gene>
    <name evidence="3" type="ORF">ruthe_02229</name>
</gene>
<feature type="domain" description="Smr" evidence="2">
    <location>
        <begin position="117"/>
        <end position="209"/>
    </location>
</feature>
<feature type="region of interest" description="Disordered" evidence="1">
    <location>
        <begin position="17"/>
        <end position="72"/>
    </location>
</feature>
<feature type="compositionally biased region" description="Pro residues" evidence="1">
    <location>
        <begin position="31"/>
        <end position="67"/>
    </location>
</feature>
<keyword evidence="4" id="KW-1185">Reference proteome</keyword>
<dbReference type="SUPFAM" id="SSF160443">
    <property type="entry name" value="SMR domain-like"/>
    <property type="match status" value="1"/>
</dbReference>
<dbReference type="PROSITE" id="PS50828">
    <property type="entry name" value="SMR"/>
    <property type="match status" value="1"/>
</dbReference>
<dbReference type="EMBL" id="AOLV01000025">
    <property type="protein sequence ID" value="EPX84425.1"/>
    <property type="molecule type" value="Genomic_DNA"/>
</dbReference>
<dbReference type="STRING" id="1123069.ruthe_02229"/>
<dbReference type="HOGENOM" id="CLU_055978_2_0_5"/>
<dbReference type="InterPro" id="IPR002625">
    <property type="entry name" value="Smr_dom"/>
</dbReference>
<proteinExistence type="predicted"/>
<dbReference type="InterPro" id="IPR036063">
    <property type="entry name" value="Smr_dom_sf"/>
</dbReference>
<dbReference type="Pfam" id="PF01713">
    <property type="entry name" value="Smr"/>
    <property type="match status" value="1"/>
</dbReference>
<accession>S9S2H8</accession>
<sequence length="218" mass="23337">MRRRRLSPEDQALWDRVRATAVPLHPGRAAAPPPSAPPPPRPLADPPPPQALAPPSSPAGGPPPPLRPFRIGEKADHRGTHDLLPGLVESLGQLPLRMDAGLHARMRRGKLRPEARIDLHGMTAAEAHAALVPFLLGAQARGRRLVLVITGKGRGGGRDDLPPLPVRAGRLRHEVPHWLMLPPPRDAVLQIAPAHPRHGGEGALYVYLRARGRGGPGA</sequence>
<dbReference type="PANTHER" id="PTHR35562">
    <property type="entry name" value="DNA ENDONUCLEASE SMRA-RELATED"/>
    <property type="match status" value="1"/>
</dbReference>
<protein>
    <submittedName>
        <fullName evidence="3">Uncharacterized protein putative in bacteria</fullName>
    </submittedName>
</protein>
<comment type="caution">
    <text evidence="3">The sequence shown here is derived from an EMBL/GenBank/DDBJ whole genome shotgun (WGS) entry which is preliminary data.</text>
</comment>
<dbReference type="PANTHER" id="PTHR35562:SF2">
    <property type="entry name" value="DNA ENDONUCLEASE SMRA-RELATED"/>
    <property type="match status" value="1"/>
</dbReference>
<evidence type="ECO:0000313" key="4">
    <source>
        <dbReference type="Proteomes" id="UP000015346"/>
    </source>
</evidence>
<dbReference type="OrthoDB" id="7165597at2"/>
<dbReference type="SMART" id="SM00463">
    <property type="entry name" value="SMR"/>
    <property type="match status" value="1"/>
</dbReference>
<name>S9S2H8_9RHOB</name>
<reference evidence="3 4" key="1">
    <citation type="journal article" date="2013" name="Stand. Genomic Sci.">
        <title>Genome sequence of the reddish-pigmented Rubellimicrobium thermophilum type strain (DSM 16684(T)), a member of the Roseobacter clade.</title>
        <authorList>
            <person name="Fiebig A."/>
            <person name="Riedel T."/>
            <person name="Gronow S."/>
            <person name="Petersen J."/>
            <person name="Klenk H.P."/>
            <person name="Goker M."/>
        </authorList>
    </citation>
    <scope>NUCLEOTIDE SEQUENCE [LARGE SCALE GENOMIC DNA]</scope>
    <source>
        <strain evidence="3 4">DSM 16684</strain>
    </source>
</reference>
<evidence type="ECO:0000313" key="3">
    <source>
        <dbReference type="EMBL" id="EPX84425.1"/>
    </source>
</evidence>
<evidence type="ECO:0000256" key="1">
    <source>
        <dbReference type="SAM" id="MobiDB-lite"/>
    </source>
</evidence>
<evidence type="ECO:0000259" key="2">
    <source>
        <dbReference type="PROSITE" id="PS50828"/>
    </source>
</evidence>
<organism evidence="3 4">
    <name type="scientific">Rubellimicrobium thermophilum DSM 16684</name>
    <dbReference type="NCBI Taxonomy" id="1123069"/>
    <lineage>
        <taxon>Bacteria</taxon>
        <taxon>Pseudomonadati</taxon>
        <taxon>Pseudomonadota</taxon>
        <taxon>Alphaproteobacteria</taxon>
        <taxon>Rhodobacterales</taxon>
        <taxon>Roseobacteraceae</taxon>
        <taxon>Rubellimicrobium</taxon>
    </lineage>
</organism>
<dbReference type="RefSeq" id="WP_021098311.1">
    <property type="nucleotide sequence ID" value="NZ_KE557322.1"/>
</dbReference>
<dbReference type="Proteomes" id="UP000015346">
    <property type="component" value="Unassembled WGS sequence"/>
</dbReference>
<dbReference type="AlphaFoldDB" id="S9S2H8"/>
<dbReference type="Gene3D" id="3.30.1370.110">
    <property type="match status" value="1"/>
</dbReference>